<dbReference type="Gene3D" id="3.50.50.60">
    <property type="entry name" value="FAD/NAD(P)-binding domain"/>
    <property type="match status" value="1"/>
</dbReference>
<organism evidence="1 2">
    <name type="scientific">Streptomyces sp. 900116325</name>
    <dbReference type="NCBI Taxonomy" id="3154295"/>
    <lineage>
        <taxon>Bacteria</taxon>
        <taxon>Bacillati</taxon>
        <taxon>Actinomycetota</taxon>
        <taxon>Actinomycetes</taxon>
        <taxon>Kitasatosporales</taxon>
        <taxon>Streptomycetaceae</taxon>
        <taxon>Streptomyces</taxon>
    </lineage>
</organism>
<dbReference type="Proteomes" id="UP001550044">
    <property type="component" value="Unassembled WGS sequence"/>
</dbReference>
<evidence type="ECO:0000313" key="2">
    <source>
        <dbReference type="Proteomes" id="UP001550044"/>
    </source>
</evidence>
<dbReference type="InterPro" id="IPR036188">
    <property type="entry name" value="FAD/NAD-bd_sf"/>
</dbReference>
<evidence type="ECO:0000313" key="1">
    <source>
        <dbReference type="EMBL" id="MET8437134.1"/>
    </source>
</evidence>
<comment type="caution">
    <text evidence="1">The sequence shown here is derived from an EMBL/GenBank/DDBJ whole genome shotgun (WGS) entry which is preliminary data.</text>
</comment>
<reference evidence="1 2" key="1">
    <citation type="submission" date="2024-06" db="EMBL/GenBank/DDBJ databases">
        <title>The Natural Products Discovery Center: Release of the First 8490 Sequenced Strains for Exploring Actinobacteria Biosynthetic Diversity.</title>
        <authorList>
            <person name="Kalkreuter E."/>
            <person name="Kautsar S.A."/>
            <person name="Yang D."/>
            <person name="Bader C.D."/>
            <person name="Teijaro C.N."/>
            <person name="Fluegel L."/>
            <person name="Davis C.M."/>
            <person name="Simpson J.R."/>
            <person name="Lauterbach L."/>
            <person name="Steele A.D."/>
            <person name="Gui C."/>
            <person name="Meng S."/>
            <person name="Li G."/>
            <person name="Viehrig K."/>
            <person name="Ye F."/>
            <person name="Su P."/>
            <person name="Kiefer A.F."/>
            <person name="Nichols A."/>
            <person name="Cepeda A.J."/>
            <person name="Yan W."/>
            <person name="Fan B."/>
            <person name="Jiang Y."/>
            <person name="Adhikari A."/>
            <person name="Zheng C.-J."/>
            <person name="Schuster L."/>
            <person name="Cowan T.M."/>
            <person name="Smanski M.J."/>
            <person name="Chevrette M.G."/>
            <person name="De Carvalho L.P.S."/>
            <person name="Shen B."/>
        </authorList>
    </citation>
    <scope>NUCLEOTIDE SEQUENCE [LARGE SCALE GENOMIC DNA]</scope>
    <source>
        <strain evidence="1 2">NPDC005137</strain>
    </source>
</reference>
<gene>
    <name evidence="1" type="ORF">ABZV61_31100</name>
</gene>
<name>A0ABV2UI72_9ACTN</name>
<dbReference type="RefSeq" id="WP_352302004.1">
    <property type="nucleotide sequence ID" value="NZ_JBEOSG010000003.1"/>
</dbReference>
<keyword evidence="2" id="KW-1185">Reference proteome</keyword>
<accession>A0ABV2UI72</accession>
<dbReference type="EMBL" id="JBEXIP010000034">
    <property type="protein sequence ID" value="MET8437134.1"/>
    <property type="molecule type" value="Genomic_DNA"/>
</dbReference>
<sequence length="48" mass="4993">MSEAVGYDHVVRIAAASAMPSIASGNTNATIHGIAQRVAEITTLPGRW</sequence>
<proteinExistence type="predicted"/>
<protein>
    <submittedName>
        <fullName evidence="1">Uncharacterized protein</fullName>
    </submittedName>
</protein>